<organism evidence="2 3">
    <name type="scientific">Gemmata massiliana</name>
    <dbReference type="NCBI Taxonomy" id="1210884"/>
    <lineage>
        <taxon>Bacteria</taxon>
        <taxon>Pseudomonadati</taxon>
        <taxon>Planctomycetota</taxon>
        <taxon>Planctomycetia</taxon>
        <taxon>Gemmatales</taxon>
        <taxon>Gemmataceae</taxon>
        <taxon>Gemmata</taxon>
    </lineage>
</organism>
<dbReference type="GO" id="GO:0030246">
    <property type="term" value="F:carbohydrate binding"/>
    <property type="evidence" value="ECO:0007669"/>
    <property type="project" value="UniProtKB-KW"/>
</dbReference>
<dbReference type="EMBL" id="LR593886">
    <property type="protein sequence ID" value="VTR96028.1"/>
    <property type="molecule type" value="Genomic_DNA"/>
</dbReference>
<evidence type="ECO:0000256" key="1">
    <source>
        <dbReference type="SAM" id="MobiDB-lite"/>
    </source>
</evidence>
<evidence type="ECO:0000313" key="2">
    <source>
        <dbReference type="EMBL" id="VTR96028.1"/>
    </source>
</evidence>
<gene>
    <name evidence="2" type="ORF">SOIL9_16860</name>
</gene>
<evidence type="ECO:0000313" key="3">
    <source>
        <dbReference type="Proteomes" id="UP000464178"/>
    </source>
</evidence>
<reference evidence="2 3" key="1">
    <citation type="submission" date="2019-05" db="EMBL/GenBank/DDBJ databases">
        <authorList>
            <consortium name="Science for Life Laboratories"/>
        </authorList>
    </citation>
    <scope>NUCLEOTIDE SEQUENCE [LARGE SCALE GENOMIC DNA]</scope>
    <source>
        <strain evidence="2">Soil9</strain>
    </source>
</reference>
<keyword evidence="3" id="KW-1185">Reference proteome</keyword>
<dbReference type="Proteomes" id="UP000464178">
    <property type="component" value="Chromosome"/>
</dbReference>
<feature type="region of interest" description="Disordered" evidence="1">
    <location>
        <begin position="70"/>
        <end position="89"/>
    </location>
</feature>
<dbReference type="RefSeq" id="WP_162670370.1">
    <property type="nucleotide sequence ID" value="NZ_LR593886.1"/>
</dbReference>
<dbReference type="KEGG" id="gms:SOIL9_16860"/>
<keyword evidence="2" id="KW-0430">Lectin</keyword>
<sequence>MPVLNGNGVMPNKSVAWPQNQRKVWCTSATVLSAVVVIGAIWLKAVRDEKVAAQPLTTPRHAFIPARSDAIPMPHESTSSADAEAVRSDGKEKIYTTQIRPRGKLQKALRDFVATPDDSGNNIFVLRIEDAVLPENQAAHGMVFLLKPSAPLPTSSTDPGFVGSFTTSRSKDVGRPQSIEMEINAAVRELAEKDWFRPDEQIYIGIVGVSDEESAAITPIRFRKATLTACSITADNR</sequence>
<proteinExistence type="predicted"/>
<protein>
    <submittedName>
        <fullName evidence="2">: Lectin_legB</fullName>
    </submittedName>
</protein>
<dbReference type="AlphaFoldDB" id="A0A6P2D3Y8"/>
<accession>A0A6P2D3Y8</accession>
<name>A0A6P2D3Y8_9BACT</name>